<dbReference type="Proteomes" id="UP001177003">
    <property type="component" value="Chromosome 5"/>
</dbReference>
<dbReference type="InterPro" id="IPR021881">
    <property type="entry name" value="NACK_C"/>
</dbReference>
<evidence type="ECO:0000256" key="1">
    <source>
        <dbReference type="ARBA" id="ARBA00022701"/>
    </source>
</evidence>
<reference evidence="3" key="1">
    <citation type="submission" date="2023-04" db="EMBL/GenBank/DDBJ databases">
        <authorList>
            <person name="Vijverberg K."/>
            <person name="Xiong W."/>
            <person name="Schranz E."/>
        </authorList>
    </citation>
    <scope>NUCLEOTIDE SEQUENCE</scope>
</reference>
<dbReference type="PANTHER" id="PTHR47968">
    <property type="entry name" value="CENTROMERE PROTEIN E"/>
    <property type="match status" value="1"/>
</dbReference>
<gene>
    <name evidence="3" type="ORF">LSALG_LOCUS27060</name>
</gene>
<feature type="domain" description="NPK1-activating kinesin-like protein C-terminal" evidence="2">
    <location>
        <begin position="90"/>
        <end position="174"/>
    </location>
</feature>
<dbReference type="GO" id="GO:0007018">
    <property type="term" value="P:microtubule-based movement"/>
    <property type="evidence" value="ECO:0007669"/>
    <property type="project" value="InterPro"/>
</dbReference>
<name>A0AA36E9M0_LACSI</name>
<sequence length="214" mass="24914">MGLTRSTSCSAIIEEMTPEYNVVAESMVTKEVEGDASGRSLQSKSESDIKSSTLKEVMREDLKEEYISYMAETPRAIGSTKEDNDWDLLFEEQRRKIIKLWDECNITLIHRTYLFLLIQGSPSDSVYIEIELRRLSFLQKAVHHASRAMDLERAMLSRKLLRKYSAKEREGLFLPDHLQKEAFQHMILILLPLPHAKEWFFAHSLCSHQLQHKE</sequence>
<keyword evidence="4" id="KW-1185">Reference proteome</keyword>
<dbReference type="AlphaFoldDB" id="A0AA36E9M0"/>
<evidence type="ECO:0000313" key="4">
    <source>
        <dbReference type="Proteomes" id="UP001177003"/>
    </source>
</evidence>
<proteinExistence type="predicted"/>
<dbReference type="Pfam" id="PF11995">
    <property type="entry name" value="DUF3490"/>
    <property type="match status" value="1"/>
</dbReference>
<evidence type="ECO:0000313" key="3">
    <source>
        <dbReference type="EMBL" id="CAI9287713.1"/>
    </source>
</evidence>
<dbReference type="PANTHER" id="PTHR47968:SF11">
    <property type="entry name" value="KINESIN MOTOR DOMAIN-CONTAINING PROTEIN-RELATED"/>
    <property type="match status" value="1"/>
</dbReference>
<evidence type="ECO:0000259" key="2">
    <source>
        <dbReference type="Pfam" id="PF11995"/>
    </source>
</evidence>
<dbReference type="InterPro" id="IPR027640">
    <property type="entry name" value="Kinesin-like_fam"/>
</dbReference>
<dbReference type="GO" id="GO:0005874">
    <property type="term" value="C:microtubule"/>
    <property type="evidence" value="ECO:0007669"/>
    <property type="project" value="UniProtKB-KW"/>
</dbReference>
<organism evidence="3 4">
    <name type="scientific">Lactuca saligna</name>
    <name type="common">Willowleaf lettuce</name>
    <dbReference type="NCBI Taxonomy" id="75948"/>
    <lineage>
        <taxon>Eukaryota</taxon>
        <taxon>Viridiplantae</taxon>
        <taxon>Streptophyta</taxon>
        <taxon>Embryophyta</taxon>
        <taxon>Tracheophyta</taxon>
        <taxon>Spermatophyta</taxon>
        <taxon>Magnoliopsida</taxon>
        <taxon>eudicotyledons</taxon>
        <taxon>Gunneridae</taxon>
        <taxon>Pentapetalae</taxon>
        <taxon>asterids</taxon>
        <taxon>campanulids</taxon>
        <taxon>Asterales</taxon>
        <taxon>Asteraceae</taxon>
        <taxon>Cichorioideae</taxon>
        <taxon>Cichorieae</taxon>
        <taxon>Lactucinae</taxon>
        <taxon>Lactuca</taxon>
    </lineage>
</organism>
<accession>A0AA36E9M0</accession>
<protein>
    <recommendedName>
        <fullName evidence="2">NPK1-activating kinesin-like protein C-terminal domain-containing protein</fullName>
    </recommendedName>
</protein>
<keyword evidence="1" id="KW-0493">Microtubule</keyword>
<dbReference type="EMBL" id="OX465081">
    <property type="protein sequence ID" value="CAI9287713.1"/>
    <property type="molecule type" value="Genomic_DNA"/>
</dbReference>
<dbReference type="GO" id="GO:0003777">
    <property type="term" value="F:microtubule motor activity"/>
    <property type="evidence" value="ECO:0007669"/>
    <property type="project" value="InterPro"/>
</dbReference>